<sequence length="119" mass="13263">MTYLQRLIVTTLAFISMAVLFPSKIYVSSLVIAFVASFVLSILNTLVRPVLYILSLPITFLTFGLFSFVINGLMLKLTSLVVGTHAFAFSSFWSALMMAVVLSIVNAIVEDHHARKYLR</sequence>
<dbReference type="Proteomes" id="UP000286773">
    <property type="component" value="Unassembled WGS sequence"/>
</dbReference>
<keyword evidence="1" id="KW-0472">Membrane</keyword>
<dbReference type="PANTHER" id="PTHR37309">
    <property type="entry name" value="SLR0284 PROTEIN"/>
    <property type="match status" value="1"/>
</dbReference>
<evidence type="ECO:0008006" key="4">
    <source>
        <dbReference type="Google" id="ProtNLM"/>
    </source>
</evidence>
<name>A0A430ATQ7_9ENTE</name>
<dbReference type="InterPro" id="IPR007165">
    <property type="entry name" value="Phage_holin_4_2"/>
</dbReference>
<protein>
    <recommendedName>
        <fullName evidence="4">Phage holin family protein</fullName>
    </recommendedName>
</protein>
<dbReference type="AlphaFoldDB" id="A0A430ATQ7"/>
<evidence type="ECO:0000313" key="2">
    <source>
        <dbReference type="EMBL" id="RSU11442.1"/>
    </source>
</evidence>
<keyword evidence="1" id="KW-0812">Transmembrane</keyword>
<evidence type="ECO:0000313" key="3">
    <source>
        <dbReference type="Proteomes" id="UP000286773"/>
    </source>
</evidence>
<feature type="transmembrane region" description="Helical" evidence="1">
    <location>
        <begin position="50"/>
        <end position="74"/>
    </location>
</feature>
<dbReference type="RefSeq" id="WP_126813807.1">
    <property type="nucleotide sequence ID" value="NZ_NGKC01000008.1"/>
</dbReference>
<evidence type="ECO:0000256" key="1">
    <source>
        <dbReference type="SAM" id="Phobius"/>
    </source>
</evidence>
<proteinExistence type="predicted"/>
<reference evidence="2 3" key="1">
    <citation type="submission" date="2017-05" db="EMBL/GenBank/DDBJ databases">
        <title>Vagococcus spp. assemblies.</title>
        <authorList>
            <person name="Gulvik C.A."/>
        </authorList>
    </citation>
    <scope>NUCLEOTIDE SEQUENCE [LARGE SCALE GENOMIC DNA]</scope>
    <source>
        <strain evidence="2 3">LMG 24798</strain>
    </source>
</reference>
<organism evidence="2 3">
    <name type="scientific">Vagococcus acidifermentans</name>
    <dbReference type="NCBI Taxonomy" id="564710"/>
    <lineage>
        <taxon>Bacteria</taxon>
        <taxon>Bacillati</taxon>
        <taxon>Bacillota</taxon>
        <taxon>Bacilli</taxon>
        <taxon>Lactobacillales</taxon>
        <taxon>Enterococcaceae</taxon>
        <taxon>Vagococcus</taxon>
    </lineage>
</organism>
<dbReference type="PANTHER" id="PTHR37309:SF1">
    <property type="entry name" value="SLR0284 PROTEIN"/>
    <property type="match status" value="1"/>
</dbReference>
<dbReference type="OrthoDB" id="7205479at2"/>
<accession>A0A430ATQ7</accession>
<dbReference type="EMBL" id="NGKC01000008">
    <property type="protein sequence ID" value="RSU11442.1"/>
    <property type="molecule type" value="Genomic_DNA"/>
</dbReference>
<gene>
    <name evidence="2" type="ORF">CBF27_08055</name>
</gene>
<feature type="transmembrane region" description="Helical" evidence="1">
    <location>
        <begin position="25"/>
        <end position="43"/>
    </location>
</feature>
<dbReference type="Pfam" id="PF04020">
    <property type="entry name" value="Phage_holin_4_2"/>
    <property type="match status" value="1"/>
</dbReference>
<keyword evidence="3" id="KW-1185">Reference proteome</keyword>
<keyword evidence="1" id="KW-1133">Transmembrane helix</keyword>
<comment type="caution">
    <text evidence="2">The sequence shown here is derived from an EMBL/GenBank/DDBJ whole genome shotgun (WGS) entry which is preliminary data.</text>
</comment>
<feature type="transmembrane region" description="Helical" evidence="1">
    <location>
        <begin position="86"/>
        <end position="109"/>
    </location>
</feature>